<protein>
    <recommendedName>
        <fullName evidence="3">C2H2-type domain-containing protein</fullName>
    </recommendedName>
</protein>
<name>G8BWY4_TETPH</name>
<dbReference type="STRING" id="1071381.G8BWY4"/>
<evidence type="ECO:0000313" key="5">
    <source>
        <dbReference type="Proteomes" id="UP000005666"/>
    </source>
</evidence>
<feature type="region of interest" description="Disordered" evidence="2">
    <location>
        <begin position="393"/>
        <end position="443"/>
    </location>
</feature>
<dbReference type="RefSeq" id="XP_003686722.1">
    <property type="nucleotide sequence ID" value="XM_003686674.1"/>
</dbReference>
<organism evidence="4 5">
    <name type="scientific">Tetrapisispora phaffii (strain ATCC 24235 / CBS 4417 / NBRC 1672 / NRRL Y-8282 / UCD 70-5)</name>
    <name type="common">Yeast</name>
    <name type="synonym">Fabospora phaffii</name>
    <dbReference type="NCBI Taxonomy" id="1071381"/>
    <lineage>
        <taxon>Eukaryota</taxon>
        <taxon>Fungi</taxon>
        <taxon>Dikarya</taxon>
        <taxon>Ascomycota</taxon>
        <taxon>Saccharomycotina</taxon>
        <taxon>Saccharomycetes</taxon>
        <taxon>Saccharomycetales</taxon>
        <taxon>Saccharomycetaceae</taxon>
        <taxon>Tetrapisispora</taxon>
    </lineage>
</organism>
<dbReference type="EMBL" id="HE612863">
    <property type="protein sequence ID" value="CCE64288.1"/>
    <property type="molecule type" value="Genomic_DNA"/>
</dbReference>
<evidence type="ECO:0000313" key="4">
    <source>
        <dbReference type="EMBL" id="CCE64288.1"/>
    </source>
</evidence>
<gene>
    <name evidence="4" type="primary">TPHA0H00790</name>
    <name evidence="4" type="ordered locus">TPHA_0H00790</name>
</gene>
<dbReference type="AlphaFoldDB" id="G8BWY4"/>
<dbReference type="InterPro" id="IPR013087">
    <property type="entry name" value="Znf_C2H2_type"/>
</dbReference>
<evidence type="ECO:0000259" key="3">
    <source>
        <dbReference type="PROSITE" id="PS50157"/>
    </source>
</evidence>
<keyword evidence="1" id="KW-0862">Zinc</keyword>
<feature type="domain" description="C2H2-type" evidence="3">
    <location>
        <begin position="486"/>
        <end position="522"/>
    </location>
</feature>
<dbReference type="Gene3D" id="3.30.160.60">
    <property type="entry name" value="Classic Zinc Finger"/>
    <property type="match status" value="1"/>
</dbReference>
<feature type="compositionally biased region" description="Low complexity" evidence="2">
    <location>
        <begin position="395"/>
        <end position="443"/>
    </location>
</feature>
<dbReference type="GO" id="GO:0008270">
    <property type="term" value="F:zinc ion binding"/>
    <property type="evidence" value="ECO:0007669"/>
    <property type="project" value="UniProtKB-KW"/>
</dbReference>
<dbReference type="Proteomes" id="UP000005666">
    <property type="component" value="Chromosome 8"/>
</dbReference>
<keyword evidence="5" id="KW-1185">Reference proteome</keyword>
<evidence type="ECO:0000256" key="2">
    <source>
        <dbReference type="SAM" id="MobiDB-lite"/>
    </source>
</evidence>
<dbReference type="eggNOG" id="ENOG502RBAK">
    <property type="taxonomic scope" value="Eukaryota"/>
</dbReference>
<dbReference type="KEGG" id="tpf:TPHA_0H00790"/>
<accession>G8BWY4</accession>
<sequence>MYSTSAKLSLHRTFSDILEDQLLVNYNDTMNSNSIDHATSYDSVPNSSLDYSMPNTMLLDNSTPNSNSSKSNTDNTILNNVFNQYADPSLTTQTNISNKINENSNTGSPIVQTISLSKLLKSSSNNKSTSKQSQLYSKINFNSNSSNNNSSPKNNEFDTFEENNNILFTQNNSLYDDEFNLFLAEQHQILLNNSKENLLTNSDSILQDNNVLLDNENAKTSFNNEFYKENNNNIDDDILSDDEFEEEEVDGDDDDENFKNNRYFENADLNDINTNSQNTFSNLISNDNAFALQSFVDSNVKDLNSPSFITDSDSNSFATKKSSIGDDDLNDTDIYDFSRLQNITPNLNTIVTQNKNNKRRKSFVKKNTASLTNVNSSTVLTNVKQNKINLNGRINLDNLPNNKIENNNKNSNNNNNNILSPESSNISSSPLSSPSRPLASYSSSNSKTITAIAALAQTPIKKDTKAQTTSVRSTHTHVAGEDHEVFKCMIMNLITNEPCSAEFSRPYDLTRHQNTIHAKRKIVFRCSECIRSLGDDGFKKTFSRLDALTRHIKSKHEDLSMEEKKQVTKYAKQNIAYAVA</sequence>
<dbReference type="HOGENOM" id="CLU_038620_0_0_1"/>
<dbReference type="PROSITE" id="PS50157">
    <property type="entry name" value="ZINC_FINGER_C2H2_2"/>
    <property type="match status" value="1"/>
</dbReference>
<keyword evidence="1" id="KW-0863">Zinc-finger</keyword>
<reference evidence="4 5" key="1">
    <citation type="journal article" date="2011" name="Proc. Natl. Acad. Sci. U.S.A.">
        <title>Evolutionary erosion of yeast sex chromosomes by mating-type switching accidents.</title>
        <authorList>
            <person name="Gordon J.L."/>
            <person name="Armisen D."/>
            <person name="Proux-Wera E."/>
            <person name="Oheigeartaigh S.S."/>
            <person name="Byrne K.P."/>
            <person name="Wolfe K.H."/>
        </authorList>
    </citation>
    <scope>NUCLEOTIDE SEQUENCE [LARGE SCALE GENOMIC DNA]</scope>
    <source>
        <strain evidence="5">ATCC 24235 / CBS 4417 / NBRC 1672 / NRRL Y-8282 / UCD 70-5</strain>
    </source>
</reference>
<dbReference type="GeneID" id="11533718"/>
<dbReference type="OMA" id="RSTHTHV"/>
<keyword evidence="1" id="KW-0479">Metal-binding</keyword>
<evidence type="ECO:0000256" key="1">
    <source>
        <dbReference type="PROSITE-ProRule" id="PRU00042"/>
    </source>
</evidence>
<dbReference type="OrthoDB" id="7295497at2759"/>
<proteinExistence type="predicted"/>